<gene>
    <name evidence="1" type="ORF">BJX66DRAFT_333569</name>
</gene>
<proteinExistence type="predicted"/>
<keyword evidence="2" id="KW-1185">Reference proteome</keyword>
<dbReference type="Gene3D" id="1.25.40.20">
    <property type="entry name" value="Ankyrin repeat-containing domain"/>
    <property type="match status" value="1"/>
</dbReference>
<comment type="caution">
    <text evidence="1">The sequence shown here is derived from an EMBL/GenBank/DDBJ whole genome shotgun (WGS) entry which is preliminary data.</text>
</comment>
<dbReference type="EMBL" id="JBFTWV010000010">
    <property type="protein sequence ID" value="KAL2798895.1"/>
    <property type="molecule type" value="Genomic_DNA"/>
</dbReference>
<reference evidence="1 2" key="1">
    <citation type="submission" date="2024-07" db="EMBL/GenBank/DDBJ databases">
        <title>Section-level genome sequencing and comparative genomics of Aspergillus sections Usti and Cavernicolus.</title>
        <authorList>
            <consortium name="Lawrence Berkeley National Laboratory"/>
            <person name="Nybo J.L."/>
            <person name="Vesth T.C."/>
            <person name="Theobald S."/>
            <person name="Frisvad J.C."/>
            <person name="Larsen T.O."/>
            <person name="Kjaerboelling I."/>
            <person name="Rothschild-Mancinelli K."/>
            <person name="Lyhne E.K."/>
            <person name="Kogle M.E."/>
            <person name="Barry K."/>
            <person name="Clum A."/>
            <person name="Na H."/>
            <person name="Ledsgaard L."/>
            <person name="Lin J."/>
            <person name="Lipzen A."/>
            <person name="Kuo A."/>
            <person name="Riley R."/>
            <person name="Mondo S."/>
            <person name="Labutti K."/>
            <person name="Haridas S."/>
            <person name="Pangalinan J."/>
            <person name="Salamov A.A."/>
            <person name="Simmons B.A."/>
            <person name="Magnuson J.K."/>
            <person name="Chen J."/>
            <person name="Drula E."/>
            <person name="Henrissat B."/>
            <person name="Wiebenga A."/>
            <person name="Lubbers R.J."/>
            <person name="Gomes A.C."/>
            <person name="Makela M.R."/>
            <person name="Stajich J."/>
            <person name="Grigoriev I.V."/>
            <person name="Mortensen U.H."/>
            <person name="De Vries R.P."/>
            <person name="Baker S.E."/>
            <person name="Andersen M.R."/>
        </authorList>
    </citation>
    <scope>NUCLEOTIDE SEQUENCE [LARGE SCALE GENOMIC DNA]</scope>
    <source>
        <strain evidence="1 2">CBS 209.92</strain>
    </source>
</reference>
<evidence type="ECO:0000313" key="1">
    <source>
        <dbReference type="EMBL" id="KAL2798895.1"/>
    </source>
</evidence>
<dbReference type="SUPFAM" id="SSF48403">
    <property type="entry name" value="Ankyrin repeat"/>
    <property type="match status" value="1"/>
</dbReference>
<name>A0ABR4GIL0_9EURO</name>
<accession>A0ABR4GIL0</accession>
<evidence type="ECO:0000313" key="2">
    <source>
        <dbReference type="Proteomes" id="UP001610563"/>
    </source>
</evidence>
<sequence>MDDDEAAASDSDIADFLLDDDMIRAMDAIDQTVNPALLNLNGAPQPIDLSQVLWFAIWNNNVDQVSRLIEAGLALPSSRVRYGSTALDMADRMGHREIVRLFCRDLNVATRGMGAILNAIHAGNRTTVRVVLEMGMRGIMAGNQLMTEIIFGTVAKYGTEAMFDTLHEYGPFFSWPEYTNWLLEQAADNDNFDVEDAIIRHRQAHLERQSMLTAAAIDLNDMNPDDKVVAPLEECLRRFCIAYPHIEMRYFWQAEVFDNRTRRARDHASFSNSPVSVLNY</sequence>
<dbReference type="Proteomes" id="UP001610563">
    <property type="component" value="Unassembled WGS sequence"/>
</dbReference>
<dbReference type="InterPro" id="IPR036770">
    <property type="entry name" value="Ankyrin_rpt-contain_sf"/>
</dbReference>
<protein>
    <recommendedName>
        <fullName evidence="3">Ankyrin repeat protein</fullName>
    </recommendedName>
</protein>
<evidence type="ECO:0008006" key="3">
    <source>
        <dbReference type="Google" id="ProtNLM"/>
    </source>
</evidence>
<organism evidence="1 2">
    <name type="scientific">Aspergillus keveii</name>
    <dbReference type="NCBI Taxonomy" id="714993"/>
    <lineage>
        <taxon>Eukaryota</taxon>
        <taxon>Fungi</taxon>
        <taxon>Dikarya</taxon>
        <taxon>Ascomycota</taxon>
        <taxon>Pezizomycotina</taxon>
        <taxon>Eurotiomycetes</taxon>
        <taxon>Eurotiomycetidae</taxon>
        <taxon>Eurotiales</taxon>
        <taxon>Aspergillaceae</taxon>
        <taxon>Aspergillus</taxon>
        <taxon>Aspergillus subgen. Nidulantes</taxon>
    </lineage>
</organism>